<evidence type="ECO:0000259" key="4">
    <source>
        <dbReference type="Pfam" id="PF16450"/>
    </source>
</evidence>
<sequence>MGNEMNRPTEYQHHDPKQSKEVAGPSKRALDRPGPQPTSFGRKRKKIAKDTTDSVKKLPPVTPYSRCFLKVMRADRLRDYLLMEEEFLLGQGKYARRLERIRIMEQIQLDKIRESPLIIGTIDEMPDESHAIVTPNTDGGTQFYTRVMSFVDREQLEPGGTVLLNHKNYYVVGSLPGDISPLITMMRMEKAPLESYADIGGLHDQIQEIKARIKS</sequence>
<dbReference type="Pfam" id="PF16450">
    <property type="entry name" value="Prot_ATP_ID_OB_C"/>
    <property type="match status" value="1"/>
</dbReference>
<feature type="domain" description="Proteasomal ATPase second OB" evidence="4">
    <location>
        <begin position="119"/>
        <end position="176"/>
    </location>
</feature>
<dbReference type="OMA" id="YGEPRAD"/>
<evidence type="ECO:0000256" key="3">
    <source>
        <dbReference type="SAM" id="MobiDB-lite"/>
    </source>
</evidence>
<name>A0A915I4C2_ROMCU</name>
<feature type="compositionally biased region" description="Basic and acidic residues" evidence="3">
    <location>
        <begin position="10"/>
        <end position="20"/>
    </location>
</feature>
<dbReference type="GO" id="GO:0005524">
    <property type="term" value="F:ATP binding"/>
    <property type="evidence" value="ECO:0007669"/>
    <property type="project" value="UniProtKB-KW"/>
</dbReference>
<evidence type="ECO:0000256" key="2">
    <source>
        <dbReference type="ARBA" id="ARBA00022840"/>
    </source>
</evidence>
<dbReference type="Gene3D" id="2.40.50.140">
    <property type="entry name" value="Nucleic acid-binding proteins"/>
    <property type="match status" value="1"/>
</dbReference>
<dbReference type="AlphaFoldDB" id="A0A915I4C2"/>
<accession>A0A915I4C2</accession>
<keyword evidence="2" id="KW-0067">ATP-binding</keyword>
<dbReference type="Proteomes" id="UP000887565">
    <property type="component" value="Unplaced"/>
</dbReference>
<organism evidence="5 6">
    <name type="scientific">Romanomermis culicivorax</name>
    <name type="common">Nematode worm</name>
    <dbReference type="NCBI Taxonomy" id="13658"/>
    <lineage>
        <taxon>Eukaryota</taxon>
        <taxon>Metazoa</taxon>
        <taxon>Ecdysozoa</taxon>
        <taxon>Nematoda</taxon>
        <taxon>Enoplea</taxon>
        <taxon>Dorylaimia</taxon>
        <taxon>Mermithida</taxon>
        <taxon>Mermithoidea</taxon>
        <taxon>Mermithidae</taxon>
        <taxon>Romanomermis</taxon>
    </lineage>
</organism>
<dbReference type="InterPro" id="IPR032501">
    <property type="entry name" value="Prot_ATP_ID_OB_2nd"/>
</dbReference>
<feature type="region of interest" description="Disordered" evidence="3">
    <location>
        <begin position="1"/>
        <end position="55"/>
    </location>
</feature>
<reference evidence="6" key="1">
    <citation type="submission" date="2022-11" db="UniProtKB">
        <authorList>
            <consortium name="WormBaseParasite"/>
        </authorList>
    </citation>
    <scope>IDENTIFICATION</scope>
</reference>
<evidence type="ECO:0000256" key="1">
    <source>
        <dbReference type="ARBA" id="ARBA00022741"/>
    </source>
</evidence>
<dbReference type="InterPro" id="IPR012340">
    <property type="entry name" value="NA-bd_OB-fold"/>
</dbReference>
<evidence type="ECO:0000313" key="6">
    <source>
        <dbReference type="WBParaSite" id="nRc.2.0.1.t08690-RA"/>
    </source>
</evidence>
<dbReference type="InterPro" id="IPR050221">
    <property type="entry name" value="26S_Proteasome_ATPase"/>
</dbReference>
<keyword evidence="5" id="KW-1185">Reference proteome</keyword>
<dbReference type="PANTHER" id="PTHR23073">
    <property type="entry name" value="26S PROTEASOME REGULATORY SUBUNIT"/>
    <property type="match status" value="1"/>
</dbReference>
<protein>
    <submittedName>
        <fullName evidence="6">Proteasomal ATPase OB C-terminal domain-containing protein</fullName>
    </submittedName>
</protein>
<evidence type="ECO:0000313" key="5">
    <source>
        <dbReference type="Proteomes" id="UP000887565"/>
    </source>
</evidence>
<dbReference type="WBParaSite" id="nRc.2.0.1.t08690-RA">
    <property type="protein sequence ID" value="nRc.2.0.1.t08690-RA"/>
    <property type="gene ID" value="nRc.2.0.1.g08690"/>
</dbReference>
<proteinExistence type="predicted"/>
<keyword evidence="1" id="KW-0547">Nucleotide-binding</keyword>